<proteinExistence type="predicted"/>
<reference evidence="1" key="1">
    <citation type="submission" date="2023-06" db="EMBL/GenBank/DDBJ databases">
        <title>Genomic analysis of the entomopathogenic nematode Steinernema hermaphroditum.</title>
        <authorList>
            <person name="Schwarz E.M."/>
            <person name="Heppert J.K."/>
            <person name="Baniya A."/>
            <person name="Schwartz H.T."/>
            <person name="Tan C.-H."/>
            <person name="Antoshechkin I."/>
            <person name="Sternberg P.W."/>
            <person name="Goodrich-Blair H."/>
            <person name="Dillman A.R."/>
        </authorList>
    </citation>
    <scope>NUCLEOTIDE SEQUENCE</scope>
    <source>
        <strain evidence="1">PS9179</strain>
        <tissue evidence="1">Whole animal</tissue>
    </source>
</reference>
<evidence type="ECO:0000313" key="2">
    <source>
        <dbReference type="Proteomes" id="UP001175271"/>
    </source>
</evidence>
<sequence length="197" mass="22525">MVFPNCSGFVVTDALFVNDDSSRHLHLFDILRWIVKTARCSISSSATTLTNRVCPDLGCVILAMVNGSCFIAEEEHRMWQFLADQLKAGNKFAKHPKGYKIWGMYRRTYPLCPHTKGSLQTHFRRQLLPRIHEAQLTLPDLNTVIERLGIRLDEHQIQQYVYCCVPYPISSASVAVRLIVRMLFKGTLYPPAVITMK</sequence>
<organism evidence="1 2">
    <name type="scientific">Steinernema hermaphroditum</name>
    <dbReference type="NCBI Taxonomy" id="289476"/>
    <lineage>
        <taxon>Eukaryota</taxon>
        <taxon>Metazoa</taxon>
        <taxon>Ecdysozoa</taxon>
        <taxon>Nematoda</taxon>
        <taxon>Chromadorea</taxon>
        <taxon>Rhabditida</taxon>
        <taxon>Tylenchina</taxon>
        <taxon>Panagrolaimomorpha</taxon>
        <taxon>Strongyloidoidea</taxon>
        <taxon>Steinernematidae</taxon>
        <taxon>Steinernema</taxon>
    </lineage>
</organism>
<accession>A0AA39HMN3</accession>
<dbReference type="AlphaFoldDB" id="A0AA39HMN3"/>
<dbReference type="Proteomes" id="UP001175271">
    <property type="component" value="Unassembled WGS sequence"/>
</dbReference>
<evidence type="ECO:0000313" key="1">
    <source>
        <dbReference type="EMBL" id="KAK0407487.1"/>
    </source>
</evidence>
<gene>
    <name evidence="1" type="ORF">QR680_019220</name>
</gene>
<keyword evidence="2" id="KW-1185">Reference proteome</keyword>
<comment type="caution">
    <text evidence="1">The sequence shown here is derived from an EMBL/GenBank/DDBJ whole genome shotgun (WGS) entry which is preliminary data.</text>
</comment>
<dbReference type="EMBL" id="JAUCMV010000004">
    <property type="protein sequence ID" value="KAK0407487.1"/>
    <property type="molecule type" value="Genomic_DNA"/>
</dbReference>
<name>A0AA39HMN3_9BILA</name>
<protein>
    <submittedName>
        <fullName evidence="1">Uncharacterized protein</fullName>
    </submittedName>
</protein>